<reference evidence="1 2" key="1">
    <citation type="submission" date="2015-06" db="EMBL/GenBank/DDBJ databases">
        <title>Survival trade-offs in plant roots during colonization by closely related pathogenic and mutualistic fungi.</title>
        <authorList>
            <person name="Hacquard S."/>
            <person name="Kracher B."/>
            <person name="Hiruma K."/>
            <person name="Weinman A."/>
            <person name="Muench P."/>
            <person name="Garrido Oter R."/>
            <person name="Ver Loren van Themaat E."/>
            <person name="Dallerey J.-F."/>
            <person name="Damm U."/>
            <person name="Henrissat B."/>
            <person name="Lespinet O."/>
            <person name="Thon M."/>
            <person name="Kemen E."/>
            <person name="McHardy A.C."/>
            <person name="Schulze-Lefert P."/>
            <person name="O'Connell R.J."/>
        </authorList>
    </citation>
    <scope>NUCLEOTIDE SEQUENCE [LARGE SCALE GENOMIC DNA]</scope>
    <source>
        <strain evidence="1 2">MAFF 238704</strain>
    </source>
</reference>
<evidence type="ECO:0000313" key="2">
    <source>
        <dbReference type="Proteomes" id="UP000076584"/>
    </source>
</evidence>
<sequence>MPLPNEPLDWGNLSFDHFMGSSDMQNDGAIPTDEATQANIPVKPRVQCFEALSTLAATLERAMSAFPPVAKYRVPGSKFMEHCIEISKQYSLKDSLELLLSQTQNLFDIYPETVRLALEQLPIYDCSVADCIHT</sequence>
<organism evidence="1 2">
    <name type="scientific">Colletotrichum incanum</name>
    <name type="common">Soybean anthracnose fungus</name>
    <dbReference type="NCBI Taxonomy" id="1573173"/>
    <lineage>
        <taxon>Eukaryota</taxon>
        <taxon>Fungi</taxon>
        <taxon>Dikarya</taxon>
        <taxon>Ascomycota</taxon>
        <taxon>Pezizomycotina</taxon>
        <taxon>Sordariomycetes</taxon>
        <taxon>Hypocreomycetidae</taxon>
        <taxon>Glomerellales</taxon>
        <taxon>Glomerellaceae</taxon>
        <taxon>Colletotrichum</taxon>
        <taxon>Colletotrichum spaethianum species complex</taxon>
    </lineage>
</organism>
<accession>A0A162N794</accession>
<dbReference type="STRING" id="1573173.A0A162N794"/>
<keyword evidence="2" id="KW-1185">Reference proteome</keyword>
<name>A0A162N794_COLIC</name>
<dbReference type="Proteomes" id="UP000076584">
    <property type="component" value="Unassembled WGS sequence"/>
</dbReference>
<proteinExistence type="predicted"/>
<evidence type="ECO:0000313" key="1">
    <source>
        <dbReference type="EMBL" id="KZL85641.1"/>
    </source>
</evidence>
<dbReference type="AlphaFoldDB" id="A0A162N794"/>
<dbReference type="EMBL" id="LFIW01000583">
    <property type="protein sequence ID" value="KZL85641.1"/>
    <property type="molecule type" value="Genomic_DNA"/>
</dbReference>
<comment type="caution">
    <text evidence="1">The sequence shown here is derived from an EMBL/GenBank/DDBJ whole genome shotgun (WGS) entry which is preliminary data.</text>
</comment>
<protein>
    <submittedName>
        <fullName evidence="1">Transcription factor aceii</fullName>
    </submittedName>
</protein>
<gene>
    <name evidence="1" type="ORF">CI238_10167</name>
</gene>